<dbReference type="PANTHER" id="PTHR30055:SF234">
    <property type="entry name" value="HTH-TYPE TRANSCRIPTIONAL REGULATOR BETI"/>
    <property type="match status" value="1"/>
</dbReference>
<evidence type="ECO:0000256" key="3">
    <source>
        <dbReference type="ARBA" id="ARBA00023163"/>
    </source>
</evidence>
<dbReference type="InterPro" id="IPR001647">
    <property type="entry name" value="HTH_TetR"/>
</dbReference>
<evidence type="ECO:0000256" key="1">
    <source>
        <dbReference type="ARBA" id="ARBA00023015"/>
    </source>
</evidence>
<dbReference type="EMBL" id="JBHTLQ010000026">
    <property type="protein sequence ID" value="MFD1191370.1"/>
    <property type="molecule type" value="Genomic_DNA"/>
</dbReference>
<name>A0ABW3T2Z9_9CAUL</name>
<dbReference type="Proteomes" id="UP001597216">
    <property type="component" value="Unassembled WGS sequence"/>
</dbReference>
<dbReference type="PROSITE" id="PS50977">
    <property type="entry name" value="HTH_TETR_2"/>
    <property type="match status" value="1"/>
</dbReference>
<evidence type="ECO:0000313" key="6">
    <source>
        <dbReference type="EMBL" id="MFD1191370.1"/>
    </source>
</evidence>
<dbReference type="RefSeq" id="WP_377353801.1">
    <property type="nucleotide sequence ID" value="NZ_JBHTLQ010000026.1"/>
</dbReference>
<evidence type="ECO:0000256" key="2">
    <source>
        <dbReference type="ARBA" id="ARBA00023125"/>
    </source>
</evidence>
<sequence length="212" mass="22823">MTKADPADAASASTRQRILAAARELFAEMGYSAASISKIAARAGVLAGSIYWAFESKEKLFAEALTQASDEWGETARFSANDRRIGVATLREDLTLLAGTFADGPEFLRLLMVVATEHQASSPEILAAAAAVRRMWRETLEQGLMADLAAYDPEAALALVQRISRLVLQLLDGVFMSLQIERDQVSAQALVAEAADLAERELSLGVGRLPRA</sequence>
<protein>
    <submittedName>
        <fullName evidence="6">TetR/AcrR family transcriptional regulator</fullName>
    </submittedName>
</protein>
<organism evidence="6 7">
    <name type="scientific">Phenylobacterium conjunctum</name>
    <dbReference type="NCBI Taxonomy" id="1298959"/>
    <lineage>
        <taxon>Bacteria</taxon>
        <taxon>Pseudomonadati</taxon>
        <taxon>Pseudomonadota</taxon>
        <taxon>Alphaproteobacteria</taxon>
        <taxon>Caulobacterales</taxon>
        <taxon>Caulobacteraceae</taxon>
        <taxon>Phenylobacterium</taxon>
    </lineage>
</organism>
<dbReference type="PRINTS" id="PR00455">
    <property type="entry name" value="HTHTETR"/>
</dbReference>
<feature type="DNA-binding region" description="H-T-H motif" evidence="4">
    <location>
        <begin position="35"/>
        <end position="54"/>
    </location>
</feature>
<dbReference type="InterPro" id="IPR009057">
    <property type="entry name" value="Homeodomain-like_sf"/>
</dbReference>
<dbReference type="Pfam" id="PF00440">
    <property type="entry name" value="TetR_N"/>
    <property type="match status" value="1"/>
</dbReference>
<dbReference type="SUPFAM" id="SSF46689">
    <property type="entry name" value="Homeodomain-like"/>
    <property type="match status" value="1"/>
</dbReference>
<evidence type="ECO:0000313" key="7">
    <source>
        <dbReference type="Proteomes" id="UP001597216"/>
    </source>
</evidence>
<dbReference type="InterPro" id="IPR050109">
    <property type="entry name" value="HTH-type_TetR-like_transc_reg"/>
</dbReference>
<gene>
    <name evidence="6" type="ORF">ACFQ27_12345</name>
</gene>
<comment type="caution">
    <text evidence="6">The sequence shown here is derived from an EMBL/GenBank/DDBJ whole genome shotgun (WGS) entry which is preliminary data.</text>
</comment>
<evidence type="ECO:0000259" key="5">
    <source>
        <dbReference type="PROSITE" id="PS50977"/>
    </source>
</evidence>
<accession>A0ABW3T2Z9</accession>
<keyword evidence="1" id="KW-0805">Transcription regulation</keyword>
<proteinExistence type="predicted"/>
<dbReference type="Gene3D" id="1.10.357.10">
    <property type="entry name" value="Tetracycline Repressor, domain 2"/>
    <property type="match status" value="1"/>
</dbReference>
<dbReference type="PANTHER" id="PTHR30055">
    <property type="entry name" value="HTH-TYPE TRANSCRIPTIONAL REGULATOR RUTR"/>
    <property type="match status" value="1"/>
</dbReference>
<evidence type="ECO:0000256" key="4">
    <source>
        <dbReference type="PROSITE-ProRule" id="PRU00335"/>
    </source>
</evidence>
<keyword evidence="3" id="KW-0804">Transcription</keyword>
<feature type="domain" description="HTH tetR-type" evidence="5">
    <location>
        <begin position="12"/>
        <end position="72"/>
    </location>
</feature>
<reference evidence="7" key="1">
    <citation type="journal article" date="2019" name="Int. J. Syst. Evol. Microbiol.">
        <title>The Global Catalogue of Microorganisms (GCM) 10K type strain sequencing project: providing services to taxonomists for standard genome sequencing and annotation.</title>
        <authorList>
            <consortium name="The Broad Institute Genomics Platform"/>
            <consortium name="The Broad Institute Genome Sequencing Center for Infectious Disease"/>
            <person name="Wu L."/>
            <person name="Ma J."/>
        </authorList>
    </citation>
    <scope>NUCLEOTIDE SEQUENCE [LARGE SCALE GENOMIC DNA]</scope>
    <source>
        <strain evidence="7">CCUG 55074</strain>
    </source>
</reference>
<keyword evidence="2 4" id="KW-0238">DNA-binding</keyword>
<keyword evidence="7" id="KW-1185">Reference proteome</keyword>